<sequence>MEDAMGQTIRWRDLVVFNPSAGAHLDRGLVLKRKPGPNKVAVQRLDGAEVTLNAGDVIVVDRSYLRAGMAVASASPDLGGGQVGVVTGAATALDVVRLDGAGAGEEEHAPAAVLVATAVPPGDLRRVREFCLGDYVVSGPWLGRVFEVSLDVDVMFGDGGAAVCRVARAGSKLWTLNKDSLNRHTNSVFYPGQRVGGSLRDLRAARWLKGDWKPSYLEGTVSRVDTAAVHVYWVASSVSPAPPPPPHQQSPRDLTFFCSGETNYGFWGVGDRCFFRAPAAGDVPRRDRAALTTRHWNRRRLKPPPLGEKRDRRRAAELEQSMSVVSGTRTAVDVVWQDGTRQRGVPSVSLVQFVARRDQDFFPGERVVAGTTAAVDVHGGGDDTARLEARVGVVRSLSYKDQMVRVSWFKAAAERAGEEHVEIDCHETLSAYDLRRGNSCRDPFYGNVVVRRSNIVGDAGGNKEKYAGGGGNDLSWVGHIVDLCCDDAHVQVKWGDGNTSKVLLHEIAVVKHQCVGDMLREIGDWVHEDGDTNNANDSSKPQETAAIINNGNDSEGDDDSGSESDDEDGHAAMRRPAGWVGVVTQAVIRLAGKVLAQGRRYLLNGSEGSSSELAATENTMPGGDGDAKEASTMKGKAEADATSDDKSFNFSRFDVVQSPLDHHYLDNMERDTGGGRKWTKRVQKEWKILENNLPDSIYVRAYEDRMDLLRVVMVGASGTPYHDGLFFFDLQLPPSYPATPPLVNYRSFGLRVNPNLYPSGTVCLSLLNTFGGQGTELWSPEASSVLQVVVSIQGLVLNAQPYYNEAGYAAQAGTPAGRRNELPYSENACLLALQTMLHLLRRPPAGFEDFVRDHFRRRGQHVLRACEAYLDGSPVGTLDAEARTMEGVSRERPCSAGFRLALLNVMSQLVEAFAGIGAQGRCAALTRCAMYGY</sequence>
<dbReference type="Pfam" id="PF00179">
    <property type="entry name" value="UQ_con"/>
    <property type="match status" value="1"/>
</dbReference>
<keyword evidence="5" id="KW-0067">ATP-binding</keyword>
<keyword evidence="3" id="KW-0547">Nucleotide-binding</keyword>
<protein>
    <recommendedName>
        <fullName evidence="1">E2 ubiquitin-conjugating enzyme</fullName>
        <ecNumber evidence="1">2.3.2.23</ecNumber>
    </recommendedName>
</protein>
<dbReference type="InterPro" id="IPR057733">
    <property type="entry name" value="UBE2O-like_SH3-B"/>
</dbReference>
<feature type="region of interest" description="Disordered" evidence="6">
    <location>
        <begin position="547"/>
        <end position="571"/>
    </location>
</feature>
<dbReference type="InterPro" id="IPR057735">
    <property type="entry name" value="UBE2O-like_tSH3-B"/>
</dbReference>
<feature type="compositionally biased region" description="Acidic residues" evidence="6">
    <location>
        <begin position="554"/>
        <end position="568"/>
    </location>
</feature>
<evidence type="ECO:0000313" key="9">
    <source>
        <dbReference type="Proteomes" id="UP001497457"/>
    </source>
</evidence>
<keyword evidence="9" id="KW-1185">Reference proteome</keyword>
<keyword evidence="2" id="KW-0808">Transferase</keyword>
<dbReference type="InterPro" id="IPR016135">
    <property type="entry name" value="UBQ-conjugating_enzyme/RWD"/>
</dbReference>
<dbReference type="EC" id="2.3.2.23" evidence="1"/>
<dbReference type="InterPro" id="IPR000608">
    <property type="entry name" value="UBC"/>
</dbReference>
<evidence type="ECO:0000256" key="5">
    <source>
        <dbReference type="ARBA" id="ARBA00022840"/>
    </source>
</evidence>
<dbReference type="PANTHER" id="PTHR46116:SF32">
    <property type="entry name" value="OS05G0153132 PROTEIN"/>
    <property type="match status" value="1"/>
</dbReference>
<feature type="region of interest" description="Disordered" evidence="6">
    <location>
        <begin position="605"/>
        <end position="641"/>
    </location>
</feature>
<dbReference type="SUPFAM" id="SSF54495">
    <property type="entry name" value="UBC-like"/>
    <property type="match status" value="1"/>
</dbReference>
<evidence type="ECO:0000256" key="1">
    <source>
        <dbReference type="ARBA" id="ARBA00012486"/>
    </source>
</evidence>
<dbReference type="FunFam" id="3.10.110.10:FF:000028">
    <property type="entry name" value="Probable ubiquitin-conjugating enzyme E2 23"/>
    <property type="match status" value="1"/>
</dbReference>
<name>A0ABC8WA46_9POAL</name>
<evidence type="ECO:0000256" key="4">
    <source>
        <dbReference type="ARBA" id="ARBA00022786"/>
    </source>
</evidence>
<dbReference type="Gene3D" id="3.10.110.10">
    <property type="entry name" value="Ubiquitin Conjugating Enzyme"/>
    <property type="match status" value="1"/>
</dbReference>
<evidence type="ECO:0000256" key="3">
    <source>
        <dbReference type="ARBA" id="ARBA00022741"/>
    </source>
</evidence>
<dbReference type="EMBL" id="OZ075122">
    <property type="protein sequence ID" value="CAL4905838.1"/>
    <property type="molecule type" value="Genomic_DNA"/>
</dbReference>
<dbReference type="SMART" id="SM00212">
    <property type="entry name" value="UBCc"/>
    <property type="match status" value="1"/>
</dbReference>
<dbReference type="GO" id="GO:0005524">
    <property type="term" value="F:ATP binding"/>
    <property type="evidence" value="ECO:0007669"/>
    <property type="project" value="UniProtKB-KW"/>
</dbReference>
<gene>
    <name evidence="8" type="ORF">URODEC1_LOCUS11851</name>
</gene>
<dbReference type="PROSITE" id="PS50127">
    <property type="entry name" value="UBC_2"/>
    <property type="match status" value="1"/>
</dbReference>
<feature type="compositionally biased region" description="Basic and acidic residues" evidence="6">
    <location>
        <begin position="625"/>
        <end position="641"/>
    </location>
</feature>
<evidence type="ECO:0000313" key="8">
    <source>
        <dbReference type="EMBL" id="CAL4905838.1"/>
    </source>
</evidence>
<dbReference type="Pfam" id="PF23043">
    <property type="entry name" value="SH3-B_UBE2O"/>
    <property type="match status" value="1"/>
</dbReference>
<accession>A0ABC8WA46</accession>
<dbReference type="Proteomes" id="UP001497457">
    <property type="component" value="Chromosome 12b"/>
</dbReference>
<dbReference type="PANTHER" id="PTHR46116">
    <property type="entry name" value="(E3-INDEPENDENT) E2 UBIQUITIN-CONJUGATING ENZYME"/>
    <property type="match status" value="1"/>
</dbReference>
<dbReference type="GO" id="GO:0061631">
    <property type="term" value="F:ubiquitin conjugating enzyme activity"/>
    <property type="evidence" value="ECO:0007669"/>
    <property type="project" value="UniProtKB-EC"/>
</dbReference>
<dbReference type="CDD" id="cd23837">
    <property type="entry name" value="UBCc_UBE2O"/>
    <property type="match status" value="1"/>
</dbReference>
<proteinExistence type="predicted"/>
<evidence type="ECO:0000259" key="7">
    <source>
        <dbReference type="PROSITE" id="PS50127"/>
    </source>
</evidence>
<dbReference type="AlphaFoldDB" id="A0ABC8WA46"/>
<keyword evidence="4" id="KW-0833">Ubl conjugation pathway</keyword>
<dbReference type="Pfam" id="PF23046">
    <property type="entry name" value="tSH3-B_UBE2O"/>
    <property type="match status" value="1"/>
</dbReference>
<evidence type="ECO:0000256" key="2">
    <source>
        <dbReference type="ARBA" id="ARBA00022679"/>
    </source>
</evidence>
<evidence type="ECO:0000256" key="6">
    <source>
        <dbReference type="SAM" id="MobiDB-lite"/>
    </source>
</evidence>
<organism evidence="8 9">
    <name type="scientific">Urochloa decumbens</name>
    <dbReference type="NCBI Taxonomy" id="240449"/>
    <lineage>
        <taxon>Eukaryota</taxon>
        <taxon>Viridiplantae</taxon>
        <taxon>Streptophyta</taxon>
        <taxon>Embryophyta</taxon>
        <taxon>Tracheophyta</taxon>
        <taxon>Spermatophyta</taxon>
        <taxon>Magnoliopsida</taxon>
        <taxon>Liliopsida</taxon>
        <taxon>Poales</taxon>
        <taxon>Poaceae</taxon>
        <taxon>PACMAD clade</taxon>
        <taxon>Panicoideae</taxon>
        <taxon>Panicodae</taxon>
        <taxon>Paniceae</taxon>
        <taxon>Melinidinae</taxon>
        <taxon>Urochloa</taxon>
    </lineage>
</organism>
<feature type="domain" description="UBC core" evidence="7">
    <location>
        <begin position="677"/>
        <end position="837"/>
    </location>
</feature>
<reference evidence="8" key="1">
    <citation type="submission" date="2024-10" db="EMBL/GenBank/DDBJ databases">
        <authorList>
            <person name="Ryan C."/>
        </authorList>
    </citation>
    <scope>NUCLEOTIDE SEQUENCE [LARGE SCALE GENOMIC DNA]</scope>
</reference>